<evidence type="ECO:0000313" key="3">
    <source>
        <dbReference type="Proteomes" id="UP000799753"/>
    </source>
</evidence>
<dbReference type="Proteomes" id="UP000799753">
    <property type="component" value="Unassembled WGS sequence"/>
</dbReference>
<accession>A0A6A6RSX8</accession>
<proteinExistence type="predicted"/>
<reference evidence="2" key="1">
    <citation type="journal article" date="2020" name="Stud. Mycol.">
        <title>101 Dothideomycetes genomes: a test case for predicting lifestyles and emergence of pathogens.</title>
        <authorList>
            <person name="Haridas S."/>
            <person name="Albert R."/>
            <person name="Binder M."/>
            <person name="Bloem J."/>
            <person name="Labutti K."/>
            <person name="Salamov A."/>
            <person name="Andreopoulos B."/>
            <person name="Baker S."/>
            <person name="Barry K."/>
            <person name="Bills G."/>
            <person name="Bluhm B."/>
            <person name="Cannon C."/>
            <person name="Castanera R."/>
            <person name="Culley D."/>
            <person name="Daum C."/>
            <person name="Ezra D."/>
            <person name="Gonzalez J."/>
            <person name="Henrissat B."/>
            <person name="Kuo A."/>
            <person name="Liang C."/>
            <person name="Lipzen A."/>
            <person name="Lutzoni F."/>
            <person name="Magnuson J."/>
            <person name="Mondo S."/>
            <person name="Nolan M."/>
            <person name="Ohm R."/>
            <person name="Pangilinan J."/>
            <person name="Park H.-J."/>
            <person name="Ramirez L."/>
            <person name="Alfaro M."/>
            <person name="Sun H."/>
            <person name="Tritt A."/>
            <person name="Yoshinaga Y."/>
            <person name="Zwiers L.-H."/>
            <person name="Turgeon B."/>
            <person name="Goodwin S."/>
            <person name="Spatafora J."/>
            <person name="Crous P."/>
            <person name="Grigoriev I."/>
        </authorList>
    </citation>
    <scope>NUCLEOTIDE SEQUENCE</scope>
    <source>
        <strain evidence="2">CBS 473.64</strain>
    </source>
</reference>
<feature type="domain" description="DUF1996" evidence="1">
    <location>
        <begin position="59"/>
        <end position="303"/>
    </location>
</feature>
<name>A0A6A6RSX8_9PLEO</name>
<dbReference type="PANTHER" id="PTHR43662">
    <property type="match status" value="1"/>
</dbReference>
<protein>
    <recommendedName>
        <fullName evidence="1">DUF1996 domain-containing protein</fullName>
    </recommendedName>
</protein>
<keyword evidence="3" id="KW-1185">Reference proteome</keyword>
<dbReference type="OrthoDB" id="74764at2759"/>
<organism evidence="2 3">
    <name type="scientific">Massarina eburnea CBS 473.64</name>
    <dbReference type="NCBI Taxonomy" id="1395130"/>
    <lineage>
        <taxon>Eukaryota</taxon>
        <taxon>Fungi</taxon>
        <taxon>Dikarya</taxon>
        <taxon>Ascomycota</taxon>
        <taxon>Pezizomycotina</taxon>
        <taxon>Dothideomycetes</taxon>
        <taxon>Pleosporomycetidae</taxon>
        <taxon>Pleosporales</taxon>
        <taxon>Massarineae</taxon>
        <taxon>Massarinaceae</taxon>
        <taxon>Massarina</taxon>
    </lineage>
</organism>
<gene>
    <name evidence="2" type="ORF">P280DRAFT_530412</name>
</gene>
<sequence>MSIIRARIRLPHTYHFNIRHANVAMFWNALIAGAVLGHSASAQNMLRFGCSQLTIERADPLVNPGQAPSPHTHQIIGGNSFNLTMEPAVFDPPAKSTCTTCTYSEDFSNYWTASLYFKSPENSTYQRVPQFANVGLQQDGGMTIYYMPYSAVNNKMTAFKPGFRMLAGDPMSKTNNRVSICHRCLGNGEGFAPCDNKDTGELPAKYCPKGIRATVIFPSCWDGKNLDSPDHKSHVAYSNAGGLGSPKCPSTHPVSIPQVMYEIMWDTGRYKNDAWYKNGKQPFVYSFGDAVGYGQHGDYVFGWKDDSLQKAMDALPSGKCANANCQVLKIQSAADAMKCKKAQQVVEDVGKDGAWLKELPGGVPIMSS</sequence>
<dbReference type="PANTHER" id="PTHR43662:SF2">
    <property type="entry name" value="DUF1996 DOMAIN-CONTAINING PROTEIN"/>
    <property type="match status" value="1"/>
</dbReference>
<evidence type="ECO:0000259" key="1">
    <source>
        <dbReference type="Pfam" id="PF09362"/>
    </source>
</evidence>
<dbReference type="EMBL" id="MU006793">
    <property type="protein sequence ID" value="KAF2637358.1"/>
    <property type="molecule type" value="Genomic_DNA"/>
</dbReference>
<dbReference type="AlphaFoldDB" id="A0A6A6RSX8"/>
<dbReference type="InterPro" id="IPR018535">
    <property type="entry name" value="DUF1996"/>
</dbReference>
<dbReference type="Pfam" id="PF09362">
    <property type="entry name" value="DUF1996"/>
    <property type="match status" value="1"/>
</dbReference>
<evidence type="ECO:0000313" key="2">
    <source>
        <dbReference type="EMBL" id="KAF2637358.1"/>
    </source>
</evidence>